<comment type="caution">
    <text evidence="2">The sequence shown here is derived from an EMBL/GenBank/DDBJ whole genome shotgun (WGS) entry which is preliminary data.</text>
</comment>
<dbReference type="STRING" id="500633.CLOHIR_01407"/>
<dbReference type="Proteomes" id="UP000003178">
    <property type="component" value="Unassembled WGS sequence"/>
</dbReference>
<keyword evidence="1" id="KW-1133">Transmembrane helix</keyword>
<protein>
    <submittedName>
        <fullName evidence="2">Uncharacterized protein</fullName>
    </submittedName>
</protein>
<gene>
    <name evidence="2" type="ORF">CLOHIR_01407</name>
</gene>
<accession>B6FZV3</accession>
<evidence type="ECO:0000313" key="2">
    <source>
        <dbReference type="EMBL" id="EEA84926.1"/>
    </source>
</evidence>
<evidence type="ECO:0000313" key="3">
    <source>
        <dbReference type="Proteomes" id="UP000003178"/>
    </source>
</evidence>
<dbReference type="HOGENOM" id="CLU_3249505_0_0_9"/>
<sequence length="42" mass="4909">MLGRKIMKDGMKSVILKMIMFIIAVGLLFNVIMIFNMIMKKF</sequence>
<name>B6FZV3_PEPHT</name>
<dbReference type="AlphaFoldDB" id="B6FZV3"/>
<evidence type="ECO:0000256" key="1">
    <source>
        <dbReference type="SAM" id="Phobius"/>
    </source>
</evidence>
<proteinExistence type="predicted"/>
<reference evidence="2 3" key="2">
    <citation type="submission" date="2008-10" db="EMBL/GenBank/DDBJ databases">
        <title>Draft genome sequence of Clostridium hiranonis (DSM 13275).</title>
        <authorList>
            <person name="Sudarsanam P."/>
            <person name="Ley R."/>
            <person name="Guruge J."/>
            <person name="Turnbaugh P.J."/>
            <person name="Mahowald M."/>
            <person name="Liep D."/>
            <person name="Gordon J."/>
        </authorList>
    </citation>
    <scope>NUCLEOTIDE SEQUENCE [LARGE SCALE GENOMIC DNA]</scope>
    <source>
        <strain evidence="2 3">DSM 13275</strain>
    </source>
</reference>
<keyword evidence="1" id="KW-0472">Membrane</keyword>
<feature type="transmembrane region" description="Helical" evidence="1">
    <location>
        <begin position="14"/>
        <end position="39"/>
    </location>
</feature>
<reference evidence="2 3" key="1">
    <citation type="submission" date="2008-09" db="EMBL/GenBank/DDBJ databases">
        <authorList>
            <person name="Fulton L."/>
            <person name="Clifton S."/>
            <person name="Fulton B."/>
            <person name="Xu J."/>
            <person name="Minx P."/>
            <person name="Pepin K.H."/>
            <person name="Johnson M."/>
            <person name="Thiruvilangam P."/>
            <person name="Bhonagiri V."/>
            <person name="Nash W.E."/>
            <person name="Mardis E.R."/>
            <person name="Wilson R.K."/>
        </authorList>
    </citation>
    <scope>NUCLEOTIDE SEQUENCE [LARGE SCALE GENOMIC DNA]</scope>
    <source>
        <strain evidence="2 3">DSM 13275</strain>
    </source>
</reference>
<organism evidence="2 3">
    <name type="scientific">Peptacetobacter hiranonis (strain DSM 13275 / JCM 10541 / KCTC 15199 / TO-931)</name>
    <name type="common">Clostridium hiranonis</name>
    <dbReference type="NCBI Taxonomy" id="500633"/>
    <lineage>
        <taxon>Bacteria</taxon>
        <taxon>Bacillati</taxon>
        <taxon>Bacillota</taxon>
        <taxon>Clostridia</taxon>
        <taxon>Peptostreptococcales</taxon>
        <taxon>Peptostreptococcaceae</taxon>
        <taxon>Peptacetobacter</taxon>
    </lineage>
</organism>
<keyword evidence="1" id="KW-0812">Transmembrane</keyword>
<keyword evidence="3" id="KW-1185">Reference proteome</keyword>
<dbReference type="EMBL" id="ABWP01000059">
    <property type="protein sequence ID" value="EEA84926.1"/>
    <property type="molecule type" value="Genomic_DNA"/>
</dbReference>